<protein>
    <submittedName>
        <fullName evidence="1">37-kD nucleoid-associated bacterial family protein</fullName>
    </submittedName>
</protein>
<proteinExistence type="predicted"/>
<gene>
    <name evidence="1" type="ORF">NPD5_3408</name>
</gene>
<dbReference type="AlphaFoldDB" id="A0A1L3NKW3"/>
<dbReference type="Proteomes" id="UP000182204">
    <property type="component" value="Chromosome"/>
</dbReference>
<dbReference type="RefSeq" id="WP_072586719.1">
    <property type="nucleotide sequence ID" value="NZ_CP013243.1"/>
</dbReference>
<dbReference type="InterPro" id="IPR007358">
    <property type="entry name" value="Nucleoid_associated_NdpA"/>
</dbReference>
<organism evidence="1 2">
    <name type="scientific">Clostridium sporogenes</name>
    <dbReference type="NCBI Taxonomy" id="1509"/>
    <lineage>
        <taxon>Bacteria</taxon>
        <taxon>Bacillati</taxon>
        <taxon>Bacillota</taxon>
        <taxon>Clostridia</taxon>
        <taxon>Eubacteriales</taxon>
        <taxon>Clostridiaceae</taxon>
        <taxon>Clostridium</taxon>
    </lineage>
</organism>
<sequence length="349" mass="40585">MEYIKEVNINEAVVHILDNNSEEPVLNEYKLRLDDECYKYILKHVDKCLKDECLRYAKFNEEKNVVKEVSQEYLNGHNDLLDVSKELAKQLFILMKGNDNISSCDLMIVSISTEYGPMLAILKMDYVKNYIHVVDMIEDKVGIDIVPEFTGLPASAQKIEKCAFIKPIREDQEFNLMVIDKQKKNKTSEEYGSNYFINKYIGCSIIENERDSTKAFVQATEKWSKINLNEDAATSEKIIRTVGKLLKEKDTIDIEEVSNDIFGENSDVKLNYEGFIAEQGIKEKIDVDKEWVDKKFKRIRLKIDRDIDLYIDKESYHDDSRFEVKRVGDGSVNIIIKNVYNYMQKISGK</sequence>
<dbReference type="Pfam" id="PF04245">
    <property type="entry name" value="NA37"/>
    <property type="match status" value="1"/>
</dbReference>
<accession>A0A1L3NKW3</accession>
<name>A0A1L3NKW3_CLOSG</name>
<reference evidence="1 2" key="1">
    <citation type="submission" date="2015-11" db="EMBL/GenBank/DDBJ databases">
        <authorList>
            <person name="Hill K.K."/>
            <person name="Shirey T.B."/>
            <person name="Raphael B."/>
            <person name="Daligault H.E."/>
            <person name="Davenport K.W."/>
            <person name="Bruce D.C."/>
            <person name="Foley B.T."/>
            <person name="Johnson S.L."/>
        </authorList>
    </citation>
    <scope>NUCLEOTIDE SEQUENCE [LARGE SCALE GENOMIC DNA]</scope>
    <source>
        <strain evidence="1 2">CDC_1632</strain>
    </source>
</reference>
<evidence type="ECO:0000313" key="1">
    <source>
        <dbReference type="EMBL" id="APH16728.1"/>
    </source>
</evidence>
<dbReference type="GO" id="GO:0009295">
    <property type="term" value="C:nucleoid"/>
    <property type="evidence" value="ECO:0007669"/>
    <property type="project" value="InterPro"/>
</dbReference>
<evidence type="ECO:0000313" key="2">
    <source>
        <dbReference type="Proteomes" id="UP000182204"/>
    </source>
</evidence>
<dbReference type="EMBL" id="CP013243">
    <property type="protein sequence ID" value="APH16728.1"/>
    <property type="molecule type" value="Genomic_DNA"/>
</dbReference>